<dbReference type="RefSeq" id="WP_005890095.1">
    <property type="nucleotide sequence ID" value="NZ_KQ235738.1"/>
</dbReference>
<dbReference type="InterPro" id="IPR045097">
    <property type="entry name" value="Thymidate_synth/dCMP_Mease"/>
</dbReference>
<dbReference type="AlphaFoldDB" id="A0A0M1VWS5"/>
<evidence type="ECO:0000256" key="3">
    <source>
        <dbReference type="ARBA" id="ARBA00022679"/>
    </source>
</evidence>
<protein>
    <recommendedName>
        <fullName evidence="1 5">Thymidylate synthase</fullName>
        <shortName evidence="5">TS</shortName>
        <shortName evidence="5">TSase</shortName>
        <ecNumber evidence="1 5">2.1.1.45</ecNumber>
    </recommendedName>
</protein>
<accession>A0A0M1VWS5</accession>
<evidence type="ECO:0000256" key="2">
    <source>
        <dbReference type="ARBA" id="ARBA00022603"/>
    </source>
</evidence>
<evidence type="ECO:0000256" key="5">
    <source>
        <dbReference type="HAMAP-Rule" id="MF_00008"/>
    </source>
</evidence>
<feature type="active site" evidence="6">
    <location>
        <position position="158"/>
    </location>
</feature>
<dbReference type="CDD" id="cd00351">
    <property type="entry name" value="TS_Pyrimidine_HMase"/>
    <property type="match status" value="1"/>
</dbReference>
<comment type="function">
    <text evidence="5">Catalyzes the reductive methylation of 2'-deoxyuridine-5'-monophosphate (dUMP) to 2'-deoxythymidine-5'-monophosphate (dTMP) while utilizing 5,10-methylenetetrahydrofolate (mTHF) as the methyl donor and reductant in the reaction, yielding dihydrofolate (DHF) as a by-product. This enzymatic reaction provides an intracellular de novo source of dTMP, an essential precursor for DNA biosynthesis.</text>
</comment>
<comment type="catalytic activity">
    <reaction evidence="5">
        <text>dUMP + (6R)-5,10-methylene-5,6,7,8-tetrahydrofolate = 7,8-dihydrofolate + dTMP</text>
        <dbReference type="Rhea" id="RHEA:12104"/>
        <dbReference type="ChEBI" id="CHEBI:15636"/>
        <dbReference type="ChEBI" id="CHEBI:57451"/>
        <dbReference type="ChEBI" id="CHEBI:63528"/>
        <dbReference type="ChEBI" id="CHEBI:246422"/>
        <dbReference type="EC" id="2.1.1.45"/>
    </reaction>
</comment>
<comment type="caution">
    <text evidence="8">The sequence shown here is derived from an EMBL/GenBank/DDBJ whole genome shotgun (WGS) entry which is preliminary data.</text>
</comment>
<dbReference type="PANTHER" id="PTHR11548:SF1">
    <property type="entry name" value="THYMIDYLATE SYNTHASE 1"/>
    <property type="match status" value="1"/>
</dbReference>
<reference evidence="8 9" key="1">
    <citation type="submission" date="2011-10" db="EMBL/GenBank/DDBJ databases">
        <title>The Genome Sequence of Fusobacterium sp. 4_1_13.</title>
        <authorList>
            <consortium name="The Broad Institute Genome Sequencing Platform"/>
            <person name="Earl A."/>
            <person name="Ward D."/>
            <person name="Feldgarden M."/>
            <person name="Gevers D."/>
            <person name="Strauss J."/>
            <person name="Ambrose C."/>
            <person name="Allen-Vercoe E."/>
            <person name="Young S.K."/>
            <person name="Zeng Q."/>
            <person name="Gargeya S."/>
            <person name="Fitzgerald M."/>
            <person name="Haas B."/>
            <person name="Abouelleil A."/>
            <person name="Alvarado L."/>
            <person name="Arachchi H.M."/>
            <person name="Berlin A."/>
            <person name="Brown A."/>
            <person name="Chapman S.B."/>
            <person name="Chen Z."/>
            <person name="Dunbar C."/>
            <person name="Freedman E."/>
            <person name="Gearin G."/>
            <person name="Goldberg J."/>
            <person name="Griggs A."/>
            <person name="Gujja S."/>
            <person name="Heiman D."/>
            <person name="Howarth C."/>
            <person name="Larson L."/>
            <person name="Lui A."/>
            <person name="MacDonald P.J."/>
            <person name="Montmayeur A."/>
            <person name="Murphy C."/>
            <person name="Neiman D."/>
            <person name="Pearson M."/>
            <person name="Priest M."/>
            <person name="Roberts A."/>
            <person name="Saif S."/>
            <person name="Shea T."/>
            <person name="Shenoy N."/>
            <person name="Sisk P."/>
            <person name="Stolte C."/>
            <person name="Sykes S."/>
            <person name="Wortman J."/>
            <person name="Nusbaum C."/>
            <person name="Birren B."/>
        </authorList>
    </citation>
    <scope>NUCLEOTIDE SEQUENCE [LARGE SCALE GENOMIC DNA]</scope>
    <source>
        <strain evidence="8 9">4_1_13</strain>
    </source>
</reference>
<dbReference type="HOGENOM" id="CLU_021669_0_0_0"/>
<dbReference type="SUPFAM" id="SSF55831">
    <property type="entry name" value="Thymidylate synthase/dCMP hydroxymethylase"/>
    <property type="match status" value="1"/>
</dbReference>
<dbReference type="PRINTS" id="PR00108">
    <property type="entry name" value="THYMDSNTHASE"/>
</dbReference>
<dbReference type="GO" id="GO:0032259">
    <property type="term" value="P:methylation"/>
    <property type="evidence" value="ECO:0007669"/>
    <property type="project" value="UniProtKB-KW"/>
</dbReference>
<keyword evidence="4 5" id="KW-0545">Nucleotide biosynthesis</keyword>
<feature type="binding site" evidence="5">
    <location>
        <position position="181"/>
    </location>
    <ligand>
        <name>(6R)-5,10-methylene-5,6,7,8-tetrahydrofolate</name>
        <dbReference type="ChEBI" id="CHEBI:15636"/>
    </ligand>
</feature>
<gene>
    <name evidence="5" type="primary">thyA</name>
    <name evidence="8" type="ORF">FSCG_01582</name>
</gene>
<proteinExistence type="inferred from homology"/>
<comment type="subunit">
    <text evidence="5">Homodimer.</text>
</comment>
<feature type="active site" description="Nucleophile" evidence="5">
    <location>
        <position position="158"/>
    </location>
</feature>
<comment type="caution">
    <text evidence="5">Lacks conserved residue(s) required for the propagation of feature annotation.</text>
</comment>
<name>A0A0M1VWS5_FUSVC</name>
<comment type="subcellular location">
    <subcellularLocation>
        <location evidence="5">Cytoplasm</location>
    </subcellularLocation>
</comment>
<sequence length="275" mass="32057">MGAKFDKIYKNIVDTIAEKGIWSEGNVRTKYADGTAAHYKSYIGYQFRLDNSDDEAHLITSRFAPSKAPIRELYWIWILQSNNVDVLDKLGCKFWDEWKMQDGTIGKAYGYQIAKETFGQKSQLHYVINELKNNPNSRRIMTEIWIPNELSEMALTPCVHLTQWSVIGNKLYLEVRQRSCDVALGLVANVFQYSVLHKLVALECGLEPAEIIWNIHNMHIYDRHYDKLIEQVNRKTFEPAKIKINNFKSIFDFKPDDIEIIDYKYGEKVSYEVAI</sequence>
<dbReference type="InterPro" id="IPR023451">
    <property type="entry name" value="Thymidate_synth/dCMP_Mease_dom"/>
</dbReference>
<comment type="similarity">
    <text evidence="5">Belongs to the thymidylate synthase family. Bacterial-type ThyA subfamily.</text>
</comment>
<feature type="binding site" description="in other chain" evidence="5">
    <location>
        <begin position="178"/>
        <end position="181"/>
    </location>
    <ligand>
        <name>dUMP</name>
        <dbReference type="ChEBI" id="CHEBI:246422"/>
        <note>ligand shared between dimeric partners</note>
    </ligand>
</feature>
<feature type="binding site" evidence="5">
    <location>
        <begin position="138"/>
        <end position="139"/>
    </location>
    <ligand>
        <name>dUMP</name>
        <dbReference type="ChEBI" id="CHEBI:246422"/>
        <note>ligand shared between dimeric partners</note>
    </ligand>
</feature>
<dbReference type="GO" id="GO:0006235">
    <property type="term" value="P:dTTP biosynthetic process"/>
    <property type="evidence" value="ECO:0007669"/>
    <property type="project" value="UniProtKB-UniRule"/>
</dbReference>
<dbReference type="InterPro" id="IPR000398">
    <property type="entry name" value="Thymidylate_synthase"/>
</dbReference>
<evidence type="ECO:0000256" key="4">
    <source>
        <dbReference type="ARBA" id="ARBA00022727"/>
    </source>
</evidence>
<dbReference type="Pfam" id="PF00303">
    <property type="entry name" value="Thymidylat_synt"/>
    <property type="match status" value="1"/>
</dbReference>
<dbReference type="NCBIfam" id="TIGR03284">
    <property type="entry name" value="thym_sym"/>
    <property type="match status" value="1"/>
</dbReference>
<evidence type="ECO:0000313" key="9">
    <source>
        <dbReference type="Proteomes" id="UP000004925"/>
    </source>
</evidence>
<dbReference type="GO" id="GO:0004799">
    <property type="term" value="F:thymidylate synthase activity"/>
    <property type="evidence" value="ECO:0007669"/>
    <property type="project" value="UniProtKB-UniRule"/>
</dbReference>
<feature type="binding site" evidence="5">
    <location>
        <position position="274"/>
    </location>
    <ligand>
        <name>(6R)-5,10-methylene-5,6,7,8-tetrahydrofolate</name>
        <dbReference type="ChEBI" id="CHEBI:15636"/>
    </ligand>
</feature>
<dbReference type="GeneID" id="79799001"/>
<dbReference type="InterPro" id="IPR020940">
    <property type="entry name" value="Thymidylate_synthase_AS"/>
</dbReference>
<dbReference type="PANTHER" id="PTHR11548">
    <property type="entry name" value="THYMIDYLATE SYNTHASE 1"/>
    <property type="match status" value="1"/>
</dbReference>
<feature type="binding site" description="in other chain" evidence="5">
    <location>
        <begin position="219"/>
        <end position="221"/>
    </location>
    <ligand>
        <name>dUMP</name>
        <dbReference type="ChEBI" id="CHEBI:246422"/>
        <note>ligand shared between dimeric partners</note>
    </ligand>
</feature>
<dbReference type="EC" id="2.1.1.45" evidence="1 5"/>
<evidence type="ECO:0000259" key="7">
    <source>
        <dbReference type="Pfam" id="PF00303"/>
    </source>
</evidence>
<keyword evidence="2 5" id="KW-0489">Methyltransferase</keyword>
<dbReference type="eggNOG" id="COG0207">
    <property type="taxonomic scope" value="Bacteria"/>
</dbReference>
<dbReference type="EMBL" id="ACDE02000023">
    <property type="protein sequence ID" value="EEO40869.1"/>
    <property type="molecule type" value="Genomic_DNA"/>
</dbReference>
<evidence type="ECO:0000256" key="6">
    <source>
        <dbReference type="PROSITE-ProRule" id="PRU10016"/>
    </source>
</evidence>
<dbReference type="PROSITE" id="PS00091">
    <property type="entry name" value="THYMIDYLATE_SYNTHASE"/>
    <property type="match status" value="1"/>
</dbReference>
<feature type="binding site" description="in other chain" evidence="5">
    <location>
        <position position="189"/>
    </location>
    <ligand>
        <name>dUMP</name>
        <dbReference type="ChEBI" id="CHEBI:246422"/>
        <note>ligand shared between dimeric partners</note>
    </ligand>
</feature>
<dbReference type="HAMAP" id="MF_00008">
    <property type="entry name" value="Thymidy_synth_bact"/>
    <property type="match status" value="1"/>
</dbReference>
<keyword evidence="5" id="KW-0963">Cytoplasm</keyword>
<evidence type="ECO:0000313" key="8">
    <source>
        <dbReference type="EMBL" id="EEO40869.1"/>
    </source>
</evidence>
<evidence type="ECO:0000256" key="1">
    <source>
        <dbReference type="ARBA" id="ARBA00011947"/>
    </source>
</evidence>
<dbReference type="GO" id="GO:0005829">
    <property type="term" value="C:cytosol"/>
    <property type="evidence" value="ECO:0007669"/>
    <property type="project" value="TreeGrafter"/>
</dbReference>
<dbReference type="Gene3D" id="3.30.572.10">
    <property type="entry name" value="Thymidylate synthase/dCMP hydroxymethylase domain"/>
    <property type="match status" value="1"/>
</dbReference>
<dbReference type="UniPathway" id="UPA00575"/>
<feature type="domain" description="Thymidylate synthase/dCMP hydroxymethylase" evidence="7">
    <location>
        <begin position="8"/>
        <end position="275"/>
    </location>
</feature>
<organism evidence="8 9">
    <name type="scientific">Fusobacterium vincentii 4_1_13</name>
    <dbReference type="NCBI Taxonomy" id="469606"/>
    <lineage>
        <taxon>Bacteria</taxon>
        <taxon>Fusobacteriati</taxon>
        <taxon>Fusobacteriota</taxon>
        <taxon>Fusobacteriia</taxon>
        <taxon>Fusobacteriales</taxon>
        <taxon>Fusobacteriaceae</taxon>
        <taxon>Fusobacterium</taxon>
    </lineage>
</organism>
<dbReference type="GO" id="GO:0006231">
    <property type="term" value="P:dTMP biosynthetic process"/>
    <property type="evidence" value="ECO:0007669"/>
    <property type="project" value="UniProtKB-UniRule"/>
</dbReference>
<dbReference type="Proteomes" id="UP000004925">
    <property type="component" value="Unassembled WGS sequence"/>
</dbReference>
<keyword evidence="3 5" id="KW-0808">Transferase</keyword>
<comment type="pathway">
    <text evidence="5">Pyrimidine metabolism; dTTP biosynthesis.</text>
</comment>
<dbReference type="InterPro" id="IPR036926">
    <property type="entry name" value="Thymidate_synth/dCMP_Mease_sf"/>
</dbReference>